<feature type="region of interest" description="Disordered" evidence="1">
    <location>
        <begin position="59"/>
        <end position="92"/>
    </location>
</feature>
<evidence type="ECO:0000256" key="1">
    <source>
        <dbReference type="SAM" id="MobiDB-lite"/>
    </source>
</evidence>
<comment type="caution">
    <text evidence="2">The sequence shown here is derived from an EMBL/GenBank/DDBJ whole genome shotgun (WGS) entry which is preliminary data.</text>
</comment>
<proteinExistence type="predicted"/>
<dbReference type="AlphaFoldDB" id="A0A0E3C7H7"/>
<dbReference type="EMBL" id="AWTN01000013">
    <property type="protein sequence ID" value="KGG99075.1"/>
    <property type="molecule type" value="Genomic_DNA"/>
</dbReference>
<evidence type="ECO:0000313" key="2">
    <source>
        <dbReference type="EMBL" id="KGG99075.1"/>
    </source>
</evidence>
<sequence>MREASIKCHVRCHFAFQDTRFLKRDKTGKPCLKMIGAGNGETTSVHALQKSRRLLRTIGNLRSPPPRGSDCKAPIPRHKHTSKPCRLQPYIG</sequence>
<evidence type="ECO:0000313" key="3">
    <source>
        <dbReference type="Proteomes" id="UP000029567"/>
    </source>
</evidence>
<reference evidence="2 3" key="1">
    <citation type="submission" date="2013-09" db="EMBL/GenBank/DDBJ databases">
        <title>High correlation between genotypes and phenotypes of environmental bacteria Comamonas testosteroni strains.</title>
        <authorList>
            <person name="Liu L."/>
            <person name="Zhu W."/>
            <person name="Xia X."/>
            <person name="Xu B."/>
            <person name="Luo M."/>
            <person name="Wang G."/>
        </authorList>
    </citation>
    <scope>NUCLEOTIDE SEQUENCE [LARGE SCALE GENOMIC DNA]</scope>
    <source>
        <strain evidence="2 3">JL14</strain>
    </source>
</reference>
<accession>A0A0E3C7H7</accession>
<organism evidence="2 3">
    <name type="scientific">Comamonas thiooxydans</name>
    <dbReference type="NCBI Taxonomy" id="363952"/>
    <lineage>
        <taxon>Bacteria</taxon>
        <taxon>Pseudomonadati</taxon>
        <taxon>Pseudomonadota</taxon>
        <taxon>Betaproteobacteria</taxon>
        <taxon>Burkholderiales</taxon>
        <taxon>Comamonadaceae</taxon>
        <taxon>Comamonas</taxon>
    </lineage>
</organism>
<dbReference type="Proteomes" id="UP000029567">
    <property type="component" value="Unassembled WGS sequence"/>
</dbReference>
<name>A0A0E3C7H7_9BURK</name>
<protein>
    <submittedName>
        <fullName evidence="2">Uncharacterized protein</fullName>
    </submittedName>
</protein>
<gene>
    <name evidence="2" type="ORF">P245_03720</name>
</gene>